<evidence type="ECO:0000313" key="4">
    <source>
        <dbReference type="Proteomes" id="UP000280792"/>
    </source>
</evidence>
<dbReference type="RefSeq" id="WP_125015972.1">
    <property type="nucleotide sequence ID" value="NZ_QWEZ01000002.1"/>
</dbReference>
<sequence>MYIEKNLQIHLKSRPVGLPAAENFSLVSTPIAMLKDGEVLVKNLWMSVDPYMRGRMIDRDSYIAPFAIDKVLEGGAIGEVVESNNPAFVVGAKVSSMNGWRQYFTTTGEDLQVLPETGIAEQAFLGVLGMPGLTAFTGLTKIAELKPSDRVFVSAASGAVGAIVCQIAKLKGCYVAGSVGSDAKSRYLMEELGVDAVVNYKTTDDLQQDIATACPEGIDVYFENVGGAHLEAVLNLMNANGRIAVCGMIDQYNATTPQPGPANLSQIVRKKLKMQGFIVFDHWDGYPAFVEQMVQWIQQGKVSWRETVFNGIEQAPEAFIGLFEGKNTGKMLVKL</sequence>
<keyword evidence="4" id="KW-1185">Reference proteome</keyword>
<proteinExistence type="predicted"/>
<reference evidence="3 4" key="1">
    <citation type="submission" date="2018-08" db="EMBL/GenBank/DDBJ databases">
        <authorList>
            <person name="Khan S.A."/>
        </authorList>
    </citation>
    <scope>NUCLEOTIDE SEQUENCE [LARGE SCALE GENOMIC DNA]</scope>
    <source>
        <strain evidence="3 4">GTF-13</strain>
    </source>
</reference>
<reference evidence="3 4" key="2">
    <citation type="submission" date="2018-12" db="EMBL/GenBank/DDBJ databases">
        <title>Simiduia agarivorans gen. nov., sp. nov., a marine, agarolytic bacterium isolated from shallow coastal water from Keelung, Taiwan.</title>
        <authorList>
            <person name="Shieh W.Y."/>
        </authorList>
    </citation>
    <scope>NUCLEOTIDE SEQUENCE [LARGE SCALE GENOMIC DNA]</scope>
    <source>
        <strain evidence="3 4">GTF-13</strain>
    </source>
</reference>
<dbReference type="SMART" id="SM00829">
    <property type="entry name" value="PKS_ER"/>
    <property type="match status" value="1"/>
</dbReference>
<dbReference type="InterPro" id="IPR011032">
    <property type="entry name" value="GroES-like_sf"/>
</dbReference>
<dbReference type="InterPro" id="IPR045010">
    <property type="entry name" value="MDR_fam"/>
</dbReference>
<comment type="caution">
    <text evidence="3">The sequence shown here is derived from an EMBL/GenBank/DDBJ whole genome shotgun (WGS) entry which is preliminary data.</text>
</comment>
<evidence type="ECO:0000313" key="3">
    <source>
        <dbReference type="EMBL" id="RRJ82259.1"/>
    </source>
</evidence>
<dbReference type="InterPro" id="IPR013149">
    <property type="entry name" value="ADH-like_C"/>
</dbReference>
<accession>A0A3P3VKG0</accession>
<evidence type="ECO:0000256" key="1">
    <source>
        <dbReference type="ARBA" id="ARBA00023002"/>
    </source>
</evidence>
<dbReference type="GO" id="GO:0016628">
    <property type="term" value="F:oxidoreductase activity, acting on the CH-CH group of donors, NAD or NADP as acceptor"/>
    <property type="evidence" value="ECO:0007669"/>
    <property type="project" value="InterPro"/>
</dbReference>
<gene>
    <name evidence="3" type="ORF">D0544_10245</name>
</gene>
<dbReference type="InterPro" id="IPR036291">
    <property type="entry name" value="NAD(P)-bd_dom_sf"/>
</dbReference>
<evidence type="ECO:0000259" key="2">
    <source>
        <dbReference type="SMART" id="SM00829"/>
    </source>
</evidence>
<protein>
    <submittedName>
        <fullName evidence="3">NADP-dependent oxidoreductase</fullName>
    </submittedName>
</protein>
<dbReference type="Gene3D" id="3.90.180.10">
    <property type="entry name" value="Medium-chain alcohol dehydrogenases, catalytic domain"/>
    <property type="match status" value="1"/>
</dbReference>
<name>A0A3P3VKG0_9GAMM</name>
<keyword evidence="1" id="KW-0560">Oxidoreductase</keyword>
<dbReference type="EMBL" id="QWEZ01000002">
    <property type="protein sequence ID" value="RRJ82259.1"/>
    <property type="molecule type" value="Genomic_DNA"/>
</dbReference>
<dbReference type="SUPFAM" id="SSF51735">
    <property type="entry name" value="NAD(P)-binding Rossmann-fold domains"/>
    <property type="match status" value="1"/>
</dbReference>
<dbReference type="CDD" id="cd05288">
    <property type="entry name" value="PGDH"/>
    <property type="match status" value="1"/>
</dbReference>
<dbReference type="FunFam" id="3.40.50.720:FF:000121">
    <property type="entry name" value="Prostaglandin reductase 2"/>
    <property type="match status" value="1"/>
</dbReference>
<dbReference type="PANTHER" id="PTHR43205">
    <property type="entry name" value="PROSTAGLANDIN REDUCTASE"/>
    <property type="match status" value="1"/>
</dbReference>
<dbReference type="Gene3D" id="3.40.50.720">
    <property type="entry name" value="NAD(P)-binding Rossmann-like Domain"/>
    <property type="match status" value="1"/>
</dbReference>
<dbReference type="SUPFAM" id="SSF50129">
    <property type="entry name" value="GroES-like"/>
    <property type="match status" value="2"/>
</dbReference>
<dbReference type="Proteomes" id="UP000280792">
    <property type="component" value="Unassembled WGS sequence"/>
</dbReference>
<dbReference type="Pfam" id="PF00107">
    <property type="entry name" value="ADH_zinc_N"/>
    <property type="match status" value="1"/>
</dbReference>
<dbReference type="Pfam" id="PF16884">
    <property type="entry name" value="ADH_N_2"/>
    <property type="match status" value="1"/>
</dbReference>
<feature type="domain" description="Enoyl reductase (ER)" evidence="2">
    <location>
        <begin position="20"/>
        <end position="333"/>
    </location>
</feature>
<dbReference type="PANTHER" id="PTHR43205:SF7">
    <property type="entry name" value="PROSTAGLANDIN REDUCTASE 1"/>
    <property type="match status" value="1"/>
</dbReference>
<dbReference type="InterPro" id="IPR020843">
    <property type="entry name" value="ER"/>
</dbReference>
<dbReference type="InterPro" id="IPR041694">
    <property type="entry name" value="ADH_N_2"/>
</dbReference>
<dbReference type="AlphaFoldDB" id="A0A3P3VKG0"/>
<organism evidence="3 4">
    <name type="scientific">Aestuariirhabdus litorea</name>
    <dbReference type="NCBI Taxonomy" id="2528527"/>
    <lineage>
        <taxon>Bacteria</taxon>
        <taxon>Pseudomonadati</taxon>
        <taxon>Pseudomonadota</taxon>
        <taxon>Gammaproteobacteria</taxon>
        <taxon>Oceanospirillales</taxon>
        <taxon>Aestuariirhabdaceae</taxon>
        <taxon>Aestuariirhabdus</taxon>
    </lineage>
</organism>